<dbReference type="AlphaFoldDB" id="A0A9D4S3A4"/>
<dbReference type="PANTHER" id="PTHR32341:SF10">
    <property type="entry name" value="INTERFERON-INDUCIBLE GTPASE 5"/>
    <property type="match status" value="1"/>
</dbReference>
<protein>
    <submittedName>
        <fullName evidence="1">Uncharacterized protein</fullName>
    </submittedName>
</protein>
<organism evidence="1 2">
    <name type="scientific">Dreissena polymorpha</name>
    <name type="common">Zebra mussel</name>
    <name type="synonym">Mytilus polymorpha</name>
    <dbReference type="NCBI Taxonomy" id="45954"/>
    <lineage>
        <taxon>Eukaryota</taxon>
        <taxon>Metazoa</taxon>
        <taxon>Spiralia</taxon>
        <taxon>Lophotrochozoa</taxon>
        <taxon>Mollusca</taxon>
        <taxon>Bivalvia</taxon>
        <taxon>Autobranchia</taxon>
        <taxon>Heteroconchia</taxon>
        <taxon>Euheterodonta</taxon>
        <taxon>Imparidentia</taxon>
        <taxon>Neoheterodontei</taxon>
        <taxon>Myida</taxon>
        <taxon>Dreissenoidea</taxon>
        <taxon>Dreissenidae</taxon>
        <taxon>Dreissena</taxon>
    </lineage>
</organism>
<name>A0A9D4S3A4_DREPO</name>
<dbReference type="PANTHER" id="PTHR32341">
    <property type="entry name" value="INTERFERON-INDUCIBLE GTPASE"/>
    <property type="match status" value="1"/>
</dbReference>
<comment type="caution">
    <text evidence="1">The sequence shown here is derived from an EMBL/GenBank/DDBJ whole genome shotgun (WGS) entry which is preliminary data.</text>
</comment>
<keyword evidence="2" id="KW-1185">Reference proteome</keyword>
<dbReference type="GO" id="GO:0016020">
    <property type="term" value="C:membrane"/>
    <property type="evidence" value="ECO:0007669"/>
    <property type="project" value="InterPro"/>
</dbReference>
<sequence>MKKGSRMALQPGPIVANIKEECSHYLADEGIQNPSLFLIDSYRTDTFDFGELSSALIKKATELKREAMILSLLSSSNDVIWEKRRVMEKRIRDVAVGAAMTAVISERHEGCRKEIDLLLEEAIFYTRQFGIDTQSISVLAQMLK</sequence>
<dbReference type="Pfam" id="PF05049">
    <property type="entry name" value="IIGP"/>
    <property type="match status" value="1"/>
</dbReference>
<evidence type="ECO:0000313" key="1">
    <source>
        <dbReference type="EMBL" id="KAH3888990.1"/>
    </source>
</evidence>
<accession>A0A9D4S3A4</accession>
<dbReference type="Proteomes" id="UP000828390">
    <property type="component" value="Unassembled WGS sequence"/>
</dbReference>
<dbReference type="InterPro" id="IPR007743">
    <property type="entry name" value="Immunity-related_GTPase-like"/>
</dbReference>
<evidence type="ECO:0000313" key="2">
    <source>
        <dbReference type="Proteomes" id="UP000828390"/>
    </source>
</evidence>
<reference evidence="1" key="2">
    <citation type="submission" date="2020-11" db="EMBL/GenBank/DDBJ databases">
        <authorList>
            <person name="McCartney M.A."/>
            <person name="Auch B."/>
            <person name="Kono T."/>
            <person name="Mallez S."/>
            <person name="Becker A."/>
            <person name="Gohl D.M."/>
            <person name="Silverstein K.A.T."/>
            <person name="Koren S."/>
            <person name="Bechman K.B."/>
            <person name="Herman A."/>
            <person name="Abrahante J.E."/>
            <person name="Garbe J."/>
        </authorList>
    </citation>
    <scope>NUCLEOTIDE SEQUENCE</scope>
    <source>
        <strain evidence="1">Duluth1</strain>
        <tissue evidence="1">Whole animal</tissue>
    </source>
</reference>
<reference evidence="1" key="1">
    <citation type="journal article" date="2019" name="bioRxiv">
        <title>The Genome of the Zebra Mussel, Dreissena polymorpha: A Resource for Invasive Species Research.</title>
        <authorList>
            <person name="McCartney M.A."/>
            <person name="Auch B."/>
            <person name="Kono T."/>
            <person name="Mallez S."/>
            <person name="Zhang Y."/>
            <person name="Obille A."/>
            <person name="Becker A."/>
            <person name="Abrahante J.E."/>
            <person name="Garbe J."/>
            <person name="Badalamenti J.P."/>
            <person name="Herman A."/>
            <person name="Mangelson H."/>
            <person name="Liachko I."/>
            <person name="Sullivan S."/>
            <person name="Sone E.D."/>
            <person name="Koren S."/>
            <person name="Silverstein K.A.T."/>
            <person name="Beckman K.B."/>
            <person name="Gohl D.M."/>
        </authorList>
    </citation>
    <scope>NUCLEOTIDE SEQUENCE</scope>
    <source>
        <strain evidence="1">Duluth1</strain>
        <tissue evidence="1">Whole animal</tissue>
    </source>
</reference>
<dbReference type="InterPro" id="IPR051515">
    <property type="entry name" value="IRG"/>
</dbReference>
<gene>
    <name evidence="1" type="ORF">DPMN_013036</name>
</gene>
<dbReference type="GO" id="GO:0005525">
    <property type="term" value="F:GTP binding"/>
    <property type="evidence" value="ECO:0007669"/>
    <property type="project" value="InterPro"/>
</dbReference>
<proteinExistence type="predicted"/>
<dbReference type="EMBL" id="JAIWYP010000001">
    <property type="protein sequence ID" value="KAH3888990.1"/>
    <property type="molecule type" value="Genomic_DNA"/>
</dbReference>